<dbReference type="InterPro" id="IPR001940">
    <property type="entry name" value="Peptidase_S1C"/>
</dbReference>
<reference evidence="5" key="1">
    <citation type="submission" date="2020-05" db="EMBL/GenBank/DDBJ databases">
        <authorList>
            <person name="Chiriac C."/>
            <person name="Salcher M."/>
            <person name="Ghai R."/>
            <person name="Kavagutti S V."/>
        </authorList>
    </citation>
    <scope>NUCLEOTIDE SEQUENCE</scope>
</reference>
<dbReference type="PANTHER" id="PTHR43343">
    <property type="entry name" value="PEPTIDASE S12"/>
    <property type="match status" value="1"/>
</dbReference>
<accession>A0A6J6NUG6</accession>
<gene>
    <name evidence="5" type="ORF">UFOPK2399_00630</name>
</gene>
<sequence>MNEIPGFPPLPNQPAPTPPPAPSGAGRRAALTAAALLAVGGGGAAVGALTYASLDHGGTTTVVRDISGAGSSTVTEAALSITDIAKRTTPGVVDIVVTSNASNGFYSQPQTAEGSGFVYDTKGDIVTNEHVVAGATSIKVNFPSGASYVGKLIGVDASTDLAVVRVKAPASALHPLPLGDSSKVQVGDPVIAIGSPFGYSGTVTSGIVSALHRQMTSPDNYTISDSIQTDAPINHGNSGGPLISASGNVIGVNAQIQSDSGGSDGVGFAIPSNTIQVVVSQLVAGKTAKHAYLGVSIGRPTVGTGAQIDSTVTGGPAEKAGLAPGDVITRLGNTAINSPDDLTSSVDSFHPGQQVKVTYRRDGNTHQTTLTLDNRPS</sequence>
<organism evidence="5">
    <name type="scientific">freshwater metagenome</name>
    <dbReference type="NCBI Taxonomy" id="449393"/>
    <lineage>
        <taxon>unclassified sequences</taxon>
        <taxon>metagenomes</taxon>
        <taxon>ecological metagenomes</taxon>
    </lineage>
</organism>
<evidence type="ECO:0000259" key="4">
    <source>
        <dbReference type="PROSITE" id="PS50106"/>
    </source>
</evidence>
<evidence type="ECO:0000313" key="5">
    <source>
        <dbReference type="EMBL" id="CAB4689876.1"/>
    </source>
</evidence>
<name>A0A6J6NUG6_9ZZZZ</name>
<dbReference type="AlphaFoldDB" id="A0A6J6NUG6"/>
<dbReference type="InterPro" id="IPR051201">
    <property type="entry name" value="Chloro_Bact_Ser_Proteases"/>
</dbReference>
<evidence type="ECO:0000256" key="2">
    <source>
        <dbReference type="ARBA" id="ARBA00022801"/>
    </source>
</evidence>
<dbReference type="EMBL" id="CAEZXP010000001">
    <property type="protein sequence ID" value="CAB4689876.1"/>
    <property type="molecule type" value="Genomic_DNA"/>
</dbReference>
<feature type="region of interest" description="Disordered" evidence="3">
    <location>
        <begin position="1"/>
        <end position="27"/>
    </location>
</feature>
<keyword evidence="2" id="KW-0378">Hydrolase</keyword>
<dbReference type="PRINTS" id="PR00834">
    <property type="entry name" value="PROTEASES2C"/>
</dbReference>
<proteinExistence type="predicted"/>
<dbReference type="SMART" id="SM00228">
    <property type="entry name" value="PDZ"/>
    <property type="match status" value="1"/>
</dbReference>
<dbReference type="PANTHER" id="PTHR43343:SF3">
    <property type="entry name" value="PROTEASE DO-LIKE 8, CHLOROPLASTIC"/>
    <property type="match status" value="1"/>
</dbReference>
<dbReference type="SUPFAM" id="SSF50156">
    <property type="entry name" value="PDZ domain-like"/>
    <property type="match status" value="1"/>
</dbReference>
<keyword evidence="1" id="KW-0645">Protease</keyword>
<dbReference type="Gene3D" id="2.40.10.120">
    <property type="match status" value="1"/>
</dbReference>
<dbReference type="GO" id="GO:0004252">
    <property type="term" value="F:serine-type endopeptidase activity"/>
    <property type="evidence" value="ECO:0007669"/>
    <property type="project" value="InterPro"/>
</dbReference>
<dbReference type="InterPro" id="IPR036034">
    <property type="entry name" value="PDZ_sf"/>
</dbReference>
<dbReference type="SUPFAM" id="SSF50494">
    <property type="entry name" value="Trypsin-like serine proteases"/>
    <property type="match status" value="1"/>
</dbReference>
<protein>
    <submittedName>
        <fullName evidence="5">Unannotated protein</fullName>
    </submittedName>
</protein>
<feature type="compositionally biased region" description="Pro residues" evidence="3">
    <location>
        <begin position="1"/>
        <end position="22"/>
    </location>
</feature>
<dbReference type="Pfam" id="PF13180">
    <property type="entry name" value="PDZ_2"/>
    <property type="match status" value="1"/>
</dbReference>
<dbReference type="Gene3D" id="2.30.42.10">
    <property type="match status" value="1"/>
</dbReference>
<dbReference type="GO" id="GO:0006508">
    <property type="term" value="P:proteolysis"/>
    <property type="evidence" value="ECO:0007669"/>
    <property type="project" value="UniProtKB-KW"/>
</dbReference>
<dbReference type="InterPro" id="IPR001478">
    <property type="entry name" value="PDZ"/>
</dbReference>
<dbReference type="InterPro" id="IPR009003">
    <property type="entry name" value="Peptidase_S1_PA"/>
</dbReference>
<evidence type="ECO:0000256" key="3">
    <source>
        <dbReference type="SAM" id="MobiDB-lite"/>
    </source>
</evidence>
<dbReference type="Pfam" id="PF13365">
    <property type="entry name" value="Trypsin_2"/>
    <property type="match status" value="1"/>
</dbReference>
<feature type="domain" description="PDZ" evidence="4">
    <location>
        <begin position="276"/>
        <end position="338"/>
    </location>
</feature>
<dbReference type="PROSITE" id="PS50106">
    <property type="entry name" value="PDZ"/>
    <property type="match status" value="1"/>
</dbReference>
<evidence type="ECO:0000256" key="1">
    <source>
        <dbReference type="ARBA" id="ARBA00022670"/>
    </source>
</evidence>